<proteinExistence type="predicted"/>
<dbReference type="RefSeq" id="WP_181459534.1">
    <property type="nucleotide sequence ID" value="NZ_JACEGE010000003.1"/>
</dbReference>
<gene>
    <name evidence="2" type="ORF">H1B29_01180</name>
</gene>
<dbReference type="InterPro" id="IPR001604">
    <property type="entry name" value="Endo_G_ENPP1-like_dom"/>
</dbReference>
<keyword evidence="2" id="KW-0540">Nuclease</keyword>
<dbReference type="GO" id="GO:0046872">
    <property type="term" value="F:metal ion binding"/>
    <property type="evidence" value="ECO:0007669"/>
    <property type="project" value="InterPro"/>
</dbReference>
<evidence type="ECO:0000313" key="2">
    <source>
        <dbReference type="EMBL" id="MBA2795111.1"/>
    </source>
</evidence>
<keyword evidence="2" id="KW-0378">Hydrolase</keyword>
<reference evidence="2 3" key="1">
    <citation type="submission" date="2020-07" db="EMBL/GenBank/DDBJ databases">
        <title>Molecular and genomic characterization of Streptococcus porcinus isolated from diseased swine in Brazil.</title>
        <authorList>
            <person name="Moreno L.Z."/>
            <person name="Matajira C.E.C."/>
            <person name="Poor A.P."/>
            <person name="Dutra M.C."/>
            <person name="Moreno A.M."/>
        </authorList>
    </citation>
    <scope>NUCLEOTIDE SEQUENCE [LARGE SCALE GENOMIC DNA]</scope>
    <source>
        <strain evidence="2 3">SP0816-2</strain>
    </source>
</reference>
<evidence type="ECO:0000259" key="1">
    <source>
        <dbReference type="SMART" id="SM00892"/>
    </source>
</evidence>
<dbReference type="Proteomes" id="UP000524462">
    <property type="component" value="Unassembled WGS sequence"/>
</dbReference>
<name>A0A7W0ARI1_STRPO</name>
<dbReference type="AlphaFoldDB" id="A0A7W0ARI1"/>
<evidence type="ECO:0000313" key="3">
    <source>
        <dbReference type="Proteomes" id="UP000524462"/>
    </source>
</evidence>
<protein>
    <submittedName>
        <fullName evidence="2">DNA/RNA non-specific endonuclease</fullName>
    </submittedName>
</protein>
<feature type="domain" description="DNA/RNA non-specific endonuclease/pyrophosphatase/phosphodiesterase" evidence="1">
    <location>
        <begin position="79"/>
        <end position="262"/>
    </location>
</feature>
<dbReference type="Gene3D" id="3.40.570.10">
    <property type="entry name" value="Extracellular Endonuclease, subunit A"/>
    <property type="match status" value="1"/>
</dbReference>
<dbReference type="GO" id="GO:0003676">
    <property type="term" value="F:nucleic acid binding"/>
    <property type="evidence" value="ECO:0007669"/>
    <property type="project" value="InterPro"/>
</dbReference>
<dbReference type="GO" id="GO:0016787">
    <property type="term" value="F:hydrolase activity"/>
    <property type="evidence" value="ECO:0007669"/>
    <property type="project" value="InterPro"/>
</dbReference>
<dbReference type="EMBL" id="JACEGE010000003">
    <property type="protein sequence ID" value="MBA2795111.1"/>
    <property type="molecule type" value="Genomic_DNA"/>
</dbReference>
<dbReference type="SMART" id="SM00892">
    <property type="entry name" value="Endonuclease_NS"/>
    <property type="match status" value="1"/>
</dbReference>
<sequence length="264" mass="29082">MNLLRLHKSLSSLFLVTILSLALIGFSHQIALATTGKTAITNTSKVANRYLPEVLSWTLESAPDYYKILGESEILESSFPSKGQIVYDGLDSLGRTLAARGTLTFNNVLGSYRIRKNFKRNKSETLSGWLGNKNGDVYVIKGLAGDSYKGYFWNKSHLIADSLGGDALRVNAITGTRTQNVGRRSGNGGMRYTEIKAQKWLEAHPDGHLYYEALPIYQGSELIPRAVIVSVLSSDSAINEKVIVYNTANGYTIDYNTGRFTANQ</sequence>
<comment type="caution">
    <text evidence="2">The sequence shown here is derived from an EMBL/GenBank/DDBJ whole genome shotgun (WGS) entry which is preliminary data.</text>
</comment>
<dbReference type="GO" id="GO:0004519">
    <property type="term" value="F:endonuclease activity"/>
    <property type="evidence" value="ECO:0007669"/>
    <property type="project" value="UniProtKB-KW"/>
</dbReference>
<organism evidence="2 3">
    <name type="scientific">Streptococcus porcinus</name>
    <dbReference type="NCBI Taxonomy" id="1340"/>
    <lineage>
        <taxon>Bacteria</taxon>
        <taxon>Bacillati</taxon>
        <taxon>Bacillota</taxon>
        <taxon>Bacilli</taxon>
        <taxon>Lactobacillales</taxon>
        <taxon>Streptococcaceae</taxon>
        <taxon>Streptococcus</taxon>
    </lineage>
</organism>
<accession>A0A7W0ARI1</accession>
<dbReference type="Pfam" id="PF01223">
    <property type="entry name" value="Endonuclease_NS"/>
    <property type="match status" value="1"/>
</dbReference>
<keyword evidence="2" id="KW-0255">Endonuclease</keyword>
<dbReference type="InterPro" id="IPR044929">
    <property type="entry name" value="DNA/RNA_non-sp_Endonuclease_sf"/>
</dbReference>